<name>A0AA35TMI7_GEOBA</name>
<proteinExistence type="predicted"/>
<gene>
    <name evidence="1" type="ORF">GBAR_LOCUS27644</name>
</gene>
<sequence>MAQALLCVELATVLSKQSFHGKDSLAEHHMAYICRNDCFNRGSCDNCTRECISCDTYQDTIGGVFQIVGSFGKRCQCDNSTGAGACPVGRDIDQVCSGRGECVCDGEKCDCDCECGTAPLSGHQYSGDDCGCDPDNCYNEQYPGRVCAHNQDREKDGKCDCNDCLCDTDSVSFNRTCIYKDHLCSFFVSCALCWPMNCSIGDCHPSPLDYLNSDGISVSCTFERDGMYCGLSGGTLWGLQHYGQCLCWRRERLSGLRHTGSAGLDHSCVNQWRYSIARTAATSCRHMHSDSQVQQSHLYKKQFLYRSKC</sequence>
<keyword evidence="2" id="KW-1185">Reference proteome</keyword>
<accession>A0AA35TMI7</accession>
<dbReference type="Proteomes" id="UP001174909">
    <property type="component" value="Unassembled WGS sequence"/>
</dbReference>
<comment type="caution">
    <text evidence="1">The sequence shown here is derived from an EMBL/GenBank/DDBJ whole genome shotgun (WGS) entry which is preliminary data.</text>
</comment>
<reference evidence="1" key="1">
    <citation type="submission" date="2023-03" db="EMBL/GenBank/DDBJ databases">
        <authorList>
            <person name="Steffen K."/>
            <person name="Cardenas P."/>
        </authorList>
    </citation>
    <scope>NUCLEOTIDE SEQUENCE</scope>
</reference>
<dbReference type="EMBL" id="CASHTH010003854">
    <property type="protein sequence ID" value="CAI8050326.1"/>
    <property type="molecule type" value="Genomic_DNA"/>
</dbReference>
<evidence type="ECO:0000313" key="1">
    <source>
        <dbReference type="EMBL" id="CAI8050326.1"/>
    </source>
</evidence>
<dbReference type="AlphaFoldDB" id="A0AA35TMI7"/>
<organism evidence="1 2">
    <name type="scientific">Geodia barretti</name>
    <name type="common">Barrett's horny sponge</name>
    <dbReference type="NCBI Taxonomy" id="519541"/>
    <lineage>
        <taxon>Eukaryota</taxon>
        <taxon>Metazoa</taxon>
        <taxon>Porifera</taxon>
        <taxon>Demospongiae</taxon>
        <taxon>Heteroscleromorpha</taxon>
        <taxon>Tetractinellida</taxon>
        <taxon>Astrophorina</taxon>
        <taxon>Geodiidae</taxon>
        <taxon>Geodia</taxon>
    </lineage>
</organism>
<evidence type="ECO:0000313" key="2">
    <source>
        <dbReference type="Proteomes" id="UP001174909"/>
    </source>
</evidence>
<protein>
    <submittedName>
        <fullName evidence="1">Uncharacterized protein</fullName>
    </submittedName>
</protein>